<keyword evidence="3" id="KW-1185">Reference proteome</keyword>
<feature type="compositionally biased region" description="Polar residues" evidence="1">
    <location>
        <begin position="64"/>
        <end position="80"/>
    </location>
</feature>
<accession>A0A8S9ZID9</accession>
<feature type="compositionally biased region" description="Basic residues" evidence="1">
    <location>
        <begin position="188"/>
        <end position="204"/>
    </location>
</feature>
<feature type="region of interest" description="Disordered" evidence="1">
    <location>
        <begin position="155"/>
        <end position="221"/>
    </location>
</feature>
<gene>
    <name evidence="2" type="ORF">Mgra_00007617</name>
</gene>
<proteinExistence type="predicted"/>
<feature type="compositionally biased region" description="Basic and acidic residues" evidence="1">
    <location>
        <begin position="155"/>
        <end position="175"/>
    </location>
</feature>
<dbReference type="AlphaFoldDB" id="A0A8S9ZID9"/>
<organism evidence="2 3">
    <name type="scientific">Meloidogyne graminicola</name>
    <dbReference type="NCBI Taxonomy" id="189291"/>
    <lineage>
        <taxon>Eukaryota</taxon>
        <taxon>Metazoa</taxon>
        <taxon>Ecdysozoa</taxon>
        <taxon>Nematoda</taxon>
        <taxon>Chromadorea</taxon>
        <taxon>Rhabditida</taxon>
        <taxon>Tylenchina</taxon>
        <taxon>Tylenchomorpha</taxon>
        <taxon>Tylenchoidea</taxon>
        <taxon>Meloidogynidae</taxon>
        <taxon>Meloidogyninae</taxon>
        <taxon>Meloidogyne</taxon>
    </lineage>
</organism>
<dbReference type="Proteomes" id="UP000605970">
    <property type="component" value="Unassembled WGS sequence"/>
</dbReference>
<evidence type="ECO:0000256" key="1">
    <source>
        <dbReference type="SAM" id="MobiDB-lite"/>
    </source>
</evidence>
<evidence type="ECO:0000313" key="3">
    <source>
        <dbReference type="Proteomes" id="UP000605970"/>
    </source>
</evidence>
<reference evidence="2" key="1">
    <citation type="journal article" date="2020" name="Ecol. Evol.">
        <title>Genome structure and content of the rice root-knot nematode (Meloidogyne graminicola).</title>
        <authorList>
            <person name="Phan N.T."/>
            <person name="Danchin E.G.J."/>
            <person name="Klopp C."/>
            <person name="Perfus-Barbeoch L."/>
            <person name="Kozlowski D.K."/>
            <person name="Koutsovoulos G.D."/>
            <person name="Lopez-Roques C."/>
            <person name="Bouchez O."/>
            <person name="Zahm M."/>
            <person name="Besnard G."/>
            <person name="Bellafiore S."/>
        </authorList>
    </citation>
    <scope>NUCLEOTIDE SEQUENCE</scope>
    <source>
        <strain evidence="2">VN-18</strain>
    </source>
</reference>
<protein>
    <submittedName>
        <fullName evidence="2">Uncharacterized protein</fullName>
    </submittedName>
</protein>
<feature type="region of interest" description="Disordered" evidence="1">
    <location>
        <begin position="53"/>
        <end position="84"/>
    </location>
</feature>
<feature type="compositionally biased region" description="Acidic residues" evidence="1">
    <location>
        <begin position="53"/>
        <end position="63"/>
    </location>
</feature>
<dbReference type="EMBL" id="JABEBT010000088">
    <property type="protein sequence ID" value="KAF7632971.1"/>
    <property type="molecule type" value="Genomic_DNA"/>
</dbReference>
<sequence>MFIIMSSLIDFIMENSSQSNSGVTTSLLNELNDSLENEPNCSQVEEEPTLEIQVEDEPMDTQADEQTQSNSETINPSISPTHEIENTKTANPINVTLPQTLASGFALARIADFFAKEDERILRCHGFKPIFIPCERLELVFQRDRKDIKLRKMKEDREKRMAEYEEKRRRIKDNSKIGNDSDSDEREKKRRKKDKLNDNKRRHSPSNIYSGSVRSEAKHPQKRNFAPMVQCCVCELIVNKERFGGRDTLFCSEACISKKVEQARKCVKEGESILLMDHKGSMMNHAQNPTIETLEEFLLASPNYQPVLGSKLIEEANRLEHDPIY</sequence>
<evidence type="ECO:0000313" key="2">
    <source>
        <dbReference type="EMBL" id="KAF7632971.1"/>
    </source>
</evidence>
<name>A0A8S9ZID9_9BILA</name>
<comment type="caution">
    <text evidence="2">The sequence shown here is derived from an EMBL/GenBank/DDBJ whole genome shotgun (WGS) entry which is preliminary data.</text>
</comment>